<keyword evidence="1" id="KW-0808">Transferase</keyword>
<gene>
    <name evidence="1" type="ORF">MM415B01979_0006</name>
</gene>
<dbReference type="EMBL" id="MT141186">
    <property type="protein sequence ID" value="QJA55860.1"/>
    <property type="molecule type" value="Genomic_DNA"/>
</dbReference>
<dbReference type="AlphaFoldDB" id="A0A6M3IEH0"/>
<dbReference type="InterPro" id="IPR029044">
    <property type="entry name" value="Nucleotide-diphossugar_trans"/>
</dbReference>
<protein>
    <submittedName>
        <fullName evidence="1">Putative glycosyltransferase</fullName>
    </submittedName>
</protein>
<dbReference type="GO" id="GO:0016740">
    <property type="term" value="F:transferase activity"/>
    <property type="evidence" value="ECO:0007669"/>
    <property type="project" value="UniProtKB-KW"/>
</dbReference>
<proteinExistence type="predicted"/>
<organism evidence="1">
    <name type="scientific">viral metagenome</name>
    <dbReference type="NCBI Taxonomy" id="1070528"/>
    <lineage>
        <taxon>unclassified sequences</taxon>
        <taxon>metagenomes</taxon>
        <taxon>organismal metagenomes</taxon>
    </lineage>
</organism>
<dbReference type="SUPFAM" id="SSF53448">
    <property type="entry name" value="Nucleotide-diphospho-sugar transferases"/>
    <property type="match status" value="1"/>
</dbReference>
<name>A0A6M3IEH0_9ZZZZ</name>
<sequence>MTVYCRIPLPVGALVPAELVRWVAWANRYTDMDVDLHQSNTGIATTRNQICERFLHTDCSHVWMIDGDVVCPKRVLDGAWDIASGVYHHLLWDSESGDPPGVVWSAWSADKGGYAPMLTLPDRPIKVDAVGAGCLRISRRALEAIPPPWFEDQFETGTFRLTLGEDFDFCEKARRADMAIWIEPKYQCHHMKNVSMLLLDVGVKANILARARKNQRSN</sequence>
<reference evidence="1" key="1">
    <citation type="submission" date="2020-03" db="EMBL/GenBank/DDBJ databases">
        <title>The deep terrestrial virosphere.</title>
        <authorList>
            <person name="Holmfeldt K."/>
            <person name="Nilsson E."/>
            <person name="Simone D."/>
            <person name="Lopez-Fernandez M."/>
            <person name="Wu X."/>
            <person name="de Brujin I."/>
            <person name="Lundin D."/>
            <person name="Andersson A."/>
            <person name="Bertilsson S."/>
            <person name="Dopson M."/>
        </authorList>
    </citation>
    <scope>NUCLEOTIDE SEQUENCE</scope>
    <source>
        <strain evidence="1">MM415B01979</strain>
    </source>
</reference>
<dbReference type="Gene3D" id="3.90.550.40">
    <property type="match status" value="1"/>
</dbReference>
<evidence type="ECO:0000313" key="1">
    <source>
        <dbReference type="EMBL" id="QJA55860.1"/>
    </source>
</evidence>
<accession>A0A6M3IEH0</accession>